<evidence type="ECO:0000259" key="7">
    <source>
        <dbReference type="Pfam" id="PF13873"/>
    </source>
</evidence>
<accession>A0AA38MS48</accession>
<gene>
    <name evidence="8" type="ORF">Zmor_001019</name>
</gene>
<feature type="domain" description="Myb/SANT-like DNA-binding" evidence="7">
    <location>
        <begin position="10"/>
        <end position="87"/>
    </location>
</feature>
<feature type="region of interest" description="Disordered" evidence="6">
    <location>
        <begin position="189"/>
        <end position="225"/>
    </location>
</feature>
<comment type="caution">
    <text evidence="8">The sequence shown here is derived from an EMBL/GenBank/DDBJ whole genome shotgun (WGS) entry which is preliminary data.</text>
</comment>
<evidence type="ECO:0000313" key="8">
    <source>
        <dbReference type="EMBL" id="KAJ3665527.1"/>
    </source>
</evidence>
<dbReference type="AlphaFoldDB" id="A0AA38MS48"/>
<dbReference type="Proteomes" id="UP001168821">
    <property type="component" value="Unassembled WGS sequence"/>
</dbReference>
<feature type="compositionally biased region" description="Pro residues" evidence="6">
    <location>
        <begin position="201"/>
        <end position="211"/>
    </location>
</feature>
<evidence type="ECO:0000256" key="1">
    <source>
        <dbReference type="ARBA" id="ARBA00011764"/>
    </source>
</evidence>
<organism evidence="8 9">
    <name type="scientific">Zophobas morio</name>
    <dbReference type="NCBI Taxonomy" id="2755281"/>
    <lineage>
        <taxon>Eukaryota</taxon>
        <taxon>Metazoa</taxon>
        <taxon>Ecdysozoa</taxon>
        <taxon>Arthropoda</taxon>
        <taxon>Hexapoda</taxon>
        <taxon>Insecta</taxon>
        <taxon>Pterygota</taxon>
        <taxon>Neoptera</taxon>
        <taxon>Endopterygota</taxon>
        <taxon>Coleoptera</taxon>
        <taxon>Polyphaga</taxon>
        <taxon>Cucujiformia</taxon>
        <taxon>Tenebrionidae</taxon>
        <taxon>Zophobas</taxon>
    </lineage>
</organism>
<evidence type="ECO:0000256" key="5">
    <source>
        <dbReference type="ARBA" id="ARBA00025466"/>
    </source>
</evidence>
<dbReference type="InterPro" id="IPR028002">
    <property type="entry name" value="Myb_DNA-bind_5"/>
</dbReference>
<keyword evidence="4" id="KW-0804">Transcription</keyword>
<evidence type="ECO:0000256" key="6">
    <source>
        <dbReference type="SAM" id="MobiDB-lite"/>
    </source>
</evidence>
<keyword evidence="9" id="KW-1185">Reference proteome</keyword>
<evidence type="ECO:0000256" key="2">
    <source>
        <dbReference type="ARBA" id="ARBA00016807"/>
    </source>
</evidence>
<keyword evidence="3" id="KW-0805">Transcription regulation</keyword>
<dbReference type="PANTHER" id="PTHR21411">
    <property type="entry name" value="APONTIC"/>
    <property type="match status" value="1"/>
</dbReference>
<evidence type="ECO:0000256" key="4">
    <source>
        <dbReference type="ARBA" id="ARBA00023163"/>
    </source>
</evidence>
<evidence type="ECO:0000313" key="9">
    <source>
        <dbReference type="Proteomes" id="UP001168821"/>
    </source>
</evidence>
<comment type="function">
    <text evidence="5">Involved in transvection phenomena (= synapsis-dependent gene expression), where the synaptic pairing of chromosomes carrying genes with which zeste interacts influences the expression of these genes. Zeste binds to DNA and stimulates transcription from a nearby promoter.</text>
</comment>
<dbReference type="EMBL" id="JALNTZ010000001">
    <property type="protein sequence ID" value="KAJ3665527.1"/>
    <property type="molecule type" value="Genomic_DNA"/>
</dbReference>
<protein>
    <recommendedName>
        <fullName evidence="2">Regulatory protein zeste</fullName>
    </recommendedName>
</protein>
<sequence length="293" mass="33736">MEDKKAKRERGRNFTEKEKEAVVEIIERYRPQLENKVTDATSHRDKQAAWEKVMHECNATSQTAPRTVKQLKVLWANIKRTTKKSIAEENKKRYLESQEEYDGEYVASLKRLKMDENVQSIKERSKTGGGQCNTQLSDMDARILAMVEPQARPLCNIFDCDNVYHGDVVLSPTRGLIVVSPPTLPIHMDPVPGPSWRDESPPPYLPSPPSDQPLTPSAVAPEIPQPPKKVIRKKPRIAKSKKSTADLKRLLYLKRIKLAEMELNFKKRLYKIELEIKEKELEIKEKELEKLQS</sequence>
<name>A0AA38MS48_9CUCU</name>
<dbReference type="PANTHER" id="PTHR21411:SF0">
    <property type="entry name" value="REGULATORY PROTEIN ZESTE"/>
    <property type="match status" value="1"/>
</dbReference>
<dbReference type="Pfam" id="PF13873">
    <property type="entry name" value="Myb_DNA-bind_5"/>
    <property type="match status" value="1"/>
</dbReference>
<proteinExistence type="predicted"/>
<evidence type="ECO:0000256" key="3">
    <source>
        <dbReference type="ARBA" id="ARBA00023015"/>
    </source>
</evidence>
<comment type="subunit">
    <text evidence="1">Self-associates forming complexes of several hundred monomers.</text>
</comment>
<reference evidence="8" key="1">
    <citation type="journal article" date="2023" name="G3 (Bethesda)">
        <title>Whole genome assemblies of Zophobas morio and Tenebrio molitor.</title>
        <authorList>
            <person name="Kaur S."/>
            <person name="Stinson S.A."/>
            <person name="diCenzo G.C."/>
        </authorList>
    </citation>
    <scope>NUCLEOTIDE SEQUENCE</scope>
    <source>
        <strain evidence="8">QUZm001</strain>
    </source>
</reference>